<name>A0A376DYL9_CHRCU</name>
<gene>
    <name evidence="2" type="ORF">EG346_19815</name>
    <name evidence="3" type="ORF">NCTC13533_02590</name>
</gene>
<evidence type="ECO:0000313" key="5">
    <source>
        <dbReference type="Proteomes" id="UP000273270"/>
    </source>
</evidence>
<reference evidence="2" key="3">
    <citation type="submission" date="2018-11" db="EMBL/GenBank/DDBJ databases">
        <title>Proposal to divide the Flavobacteriaceae and reorganize its genera based on Amino Acid Identity values calculated from whole genome sequences.</title>
        <authorList>
            <person name="Nicholson A.C."/>
            <person name="Gulvik C.A."/>
            <person name="Whitney A.M."/>
            <person name="Humrighouse B.W."/>
            <person name="Bell M."/>
            <person name="Holmes B."/>
            <person name="Steigerwalt A."/>
            <person name="Villarma A."/>
            <person name="Sheth M."/>
            <person name="Batra D."/>
            <person name="Pryor J."/>
            <person name="Bernardet J.-F."/>
            <person name="Hugo C."/>
            <person name="Kampfer P."/>
            <person name="Newman J."/>
            <person name="Mcquiston J.R."/>
        </authorList>
    </citation>
    <scope>NUCLEOTIDE SEQUENCE [LARGE SCALE GENOMIC DNA]</scope>
    <source>
        <strain evidence="2">G0188</strain>
    </source>
</reference>
<evidence type="ECO:0000313" key="4">
    <source>
        <dbReference type="Proteomes" id="UP000255224"/>
    </source>
</evidence>
<dbReference type="Proteomes" id="UP000255224">
    <property type="component" value="Unassembled WGS sequence"/>
</dbReference>
<accession>A0A3G6MBA7</accession>
<dbReference type="EMBL" id="UFVQ01000003">
    <property type="protein sequence ID" value="STC98260.1"/>
    <property type="molecule type" value="Genomic_DNA"/>
</dbReference>
<keyword evidence="5" id="KW-1185">Reference proteome</keyword>
<feature type="signal peptide" evidence="1">
    <location>
        <begin position="1"/>
        <end position="18"/>
    </location>
</feature>
<evidence type="ECO:0000313" key="2">
    <source>
        <dbReference type="EMBL" id="AZA50283.1"/>
    </source>
</evidence>
<reference evidence="5" key="2">
    <citation type="submission" date="2018-11" db="EMBL/GenBank/DDBJ databases">
        <title>Proposal to divide the Flavobacteriaceae and reorganize its genera based on Amino Acid Identity values calculated from whole genome sequences.</title>
        <authorList>
            <person name="Nicholson A.C."/>
            <person name="Gulvik C.A."/>
            <person name="Whitney A.M."/>
            <person name="Humrighouse B.W."/>
            <person name="Bell M."/>
            <person name="Holmes B."/>
            <person name="Steigerwalt A.G."/>
            <person name="Villarma A."/>
            <person name="Sheth M."/>
            <person name="Batra D."/>
            <person name="Pryor J."/>
            <person name="Bernardet J.-F."/>
            <person name="Hugo C."/>
            <person name="Kampfer P."/>
            <person name="Newman J."/>
            <person name="McQuiston J.R."/>
        </authorList>
    </citation>
    <scope>NUCLEOTIDE SEQUENCE [LARGE SCALE GENOMIC DNA]</scope>
    <source>
        <strain evidence="5">G0188</strain>
    </source>
</reference>
<keyword evidence="1" id="KW-0732">Signal</keyword>
<protein>
    <submittedName>
        <fullName evidence="3">Uncharacterized protein</fullName>
    </submittedName>
</protein>
<organism evidence="3 4">
    <name type="scientific">Chryseobacterium carnipullorum</name>
    <dbReference type="NCBI Taxonomy" id="1124835"/>
    <lineage>
        <taxon>Bacteria</taxon>
        <taxon>Pseudomonadati</taxon>
        <taxon>Bacteroidota</taxon>
        <taxon>Flavobacteriia</taxon>
        <taxon>Flavobacteriales</taxon>
        <taxon>Weeksellaceae</taxon>
        <taxon>Chryseobacterium group</taxon>
        <taxon>Chryseobacterium</taxon>
    </lineage>
</organism>
<dbReference type="EMBL" id="CP033920">
    <property type="protein sequence ID" value="AZA50283.1"/>
    <property type="molecule type" value="Genomic_DNA"/>
</dbReference>
<dbReference type="AlphaFoldDB" id="A0A376DYL9"/>
<evidence type="ECO:0000256" key="1">
    <source>
        <dbReference type="SAM" id="SignalP"/>
    </source>
</evidence>
<reference evidence="3 4" key="1">
    <citation type="submission" date="2018-06" db="EMBL/GenBank/DDBJ databases">
        <authorList>
            <consortium name="Pathogen Informatics"/>
            <person name="Doyle S."/>
        </authorList>
    </citation>
    <scope>NUCLEOTIDE SEQUENCE [LARGE SCALE GENOMIC DNA]</scope>
    <source>
        <strain evidence="3 4">NCTC13533</strain>
    </source>
</reference>
<evidence type="ECO:0000313" key="3">
    <source>
        <dbReference type="EMBL" id="STC98260.1"/>
    </source>
</evidence>
<dbReference type="OrthoDB" id="1488700at2"/>
<dbReference type="Proteomes" id="UP000273270">
    <property type="component" value="Chromosome"/>
</dbReference>
<sequence>MKKIMLLPIVFWSILAIAQVGINTSVPNATLDVTGVPNITTTPDGVIAPRLTGDQLAAKDNAYGAAQTGTLIYATAAVTAPTVKTAAVTQPGYYMFDGTKWGYAFGGSSTGTISPGQLVYYHGTITNATSNNNWMNSYLSDLPVLDGILRLDGIFQASSVAGPGTVSFNPRLVNVSSTNQKIWVAEISSVDRFNFGNVILGASGGWINIDNGIYLNYGDNMTSASVPYGLTGGTPNNNSNEVVVLDVILNGKWYRCYYFLVIDNKNQTAPAGYTREVYLSIQRLY</sequence>
<dbReference type="KEGG" id="ccau:EG346_19815"/>
<proteinExistence type="predicted"/>
<feature type="chain" id="PRO_5044586070" evidence="1">
    <location>
        <begin position="19"/>
        <end position="285"/>
    </location>
</feature>
<dbReference type="RefSeq" id="WP_123880946.1">
    <property type="nucleotide sequence ID" value="NZ_CP033920.1"/>
</dbReference>
<accession>A0A376DYL9</accession>